<dbReference type="PROSITE" id="PS00122">
    <property type="entry name" value="CARBOXYLESTERASE_B_1"/>
    <property type="match status" value="1"/>
</dbReference>
<dbReference type="VEuPathDB" id="VectorBase:AFUN2_010561"/>
<dbReference type="AlphaFoldDB" id="A0A1Y9HDP5"/>
<feature type="domain" description="Carboxylesterase type B" evidence="7">
    <location>
        <begin position="61"/>
        <end position="559"/>
    </location>
</feature>
<dbReference type="SUPFAM" id="SSF53474">
    <property type="entry name" value="alpha/beta-Hydrolases"/>
    <property type="match status" value="1"/>
</dbReference>
<evidence type="ECO:0000256" key="1">
    <source>
        <dbReference type="ARBA" id="ARBA00005964"/>
    </source>
</evidence>
<dbReference type="EnsemblMetazoa" id="AFUN016367-RA">
    <property type="protein sequence ID" value="AFUN016367-PA"/>
    <property type="gene ID" value="AFUN016367"/>
</dbReference>
<dbReference type="InterPro" id="IPR029058">
    <property type="entry name" value="AB_hydrolase_fold"/>
</dbReference>
<dbReference type="STRING" id="62324.A0A1Y9HDP5"/>
<keyword evidence="3 6" id="KW-0378">Hydrolase</keyword>
<dbReference type="Pfam" id="PF00135">
    <property type="entry name" value="COesterase"/>
    <property type="match status" value="1"/>
</dbReference>
<evidence type="ECO:0000259" key="7">
    <source>
        <dbReference type="Pfam" id="PF00135"/>
    </source>
</evidence>
<evidence type="ECO:0000256" key="5">
    <source>
        <dbReference type="ARBA" id="ARBA00023180"/>
    </source>
</evidence>
<comment type="similarity">
    <text evidence="1 6">Belongs to the type-B carboxylesterase/lipase family.</text>
</comment>
<dbReference type="Gene3D" id="3.40.50.1820">
    <property type="entry name" value="alpha/beta hydrolase"/>
    <property type="match status" value="1"/>
</dbReference>
<dbReference type="GO" id="GO:0052689">
    <property type="term" value="F:carboxylic ester hydrolase activity"/>
    <property type="evidence" value="ECO:0007669"/>
    <property type="project" value="UniProtKB-KW"/>
</dbReference>
<evidence type="ECO:0000256" key="4">
    <source>
        <dbReference type="ARBA" id="ARBA00023157"/>
    </source>
</evidence>
<evidence type="ECO:0000256" key="3">
    <source>
        <dbReference type="ARBA" id="ARBA00022801"/>
    </source>
</evidence>
<dbReference type="VEuPathDB" id="VectorBase:AFUN016367"/>
<evidence type="ECO:0000313" key="8">
    <source>
        <dbReference type="EnsemblMetazoa" id="AFUN016367-PA"/>
    </source>
</evidence>
<evidence type="ECO:0000256" key="2">
    <source>
        <dbReference type="ARBA" id="ARBA00022487"/>
    </source>
</evidence>
<dbReference type="PANTHER" id="PTHR11559">
    <property type="entry name" value="CARBOXYLESTERASE"/>
    <property type="match status" value="1"/>
</dbReference>
<keyword evidence="2" id="KW-0719">Serine esterase</keyword>
<keyword evidence="4" id="KW-1015">Disulfide bond</keyword>
<name>A0A1Y9HDP5_ANOFN</name>
<organism evidence="8">
    <name type="scientific">Anopheles funestus</name>
    <name type="common">African malaria mosquito</name>
    <dbReference type="NCBI Taxonomy" id="62324"/>
    <lineage>
        <taxon>Eukaryota</taxon>
        <taxon>Metazoa</taxon>
        <taxon>Ecdysozoa</taxon>
        <taxon>Arthropoda</taxon>
        <taxon>Hexapoda</taxon>
        <taxon>Insecta</taxon>
        <taxon>Pterygota</taxon>
        <taxon>Neoptera</taxon>
        <taxon>Endopterygota</taxon>
        <taxon>Diptera</taxon>
        <taxon>Nematocera</taxon>
        <taxon>Culicoidea</taxon>
        <taxon>Culicidae</taxon>
        <taxon>Anophelinae</taxon>
        <taxon>Anopheles</taxon>
    </lineage>
</organism>
<proteinExistence type="inferred from homology"/>
<dbReference type="InterPro" id="IPR050309">
    <property type="entry name" value="Type-B_Carboxylest/Lipase"/>
</dbReference>
<dbReference type="InterPro" id="IPR002018">
    <property type="entry name" value="CarbesteraseB"/>
</dbReference>
<accession>A0A1Y9HDP5</accession>
<keyword evidence="5" id="KW-0325">Glycoprotein</keyword>
<evidence type="ECO:0000256" key="6">
    <source>
        <dbReference type="RuleBase" id="RU361235"/>
    </source>
</evidence>
<dbReference type="InterPro" id="IPR019826">
    <property type="entry name" value="Carboxylesterase_B_AS"/>
</dbReference>
<protein>
    <recommendedName>
        <fullName evidence="6">Carboxylic ester hydrolase</fullName>
        <ecNumber evidence="6">3.1.1.-</ecNumber>
    </recommendedName>
</protein>
<dbReference type="EC" id="3.1.1.-" evidence="6"/>
<reference evidence="8" key="1">
    <citation type="submission" date="2020-05" db="UniProtKB">
        <authorList>
            <consortium name="EnsemblMetazoa"/>
        </authorList>
    </citation>
    <scope>IDENTIFICATION</scope>
    <source>
        <strain evidence="8">FUMOZ</strain>
    </source>
</reference>
<sequence>MVIRKLYVPPTVVQKNPLPPVVDPNHLPPATAYQPPAEDLPIVVEPESVGNGDPLVFADEIEIELVPGKIVGRRKALPNGSEYFSYQGIPYAQPPVGELRFKSPVPLEKFAEQPLQCGVERGTCLTVMPLPPGTVGVEDCLYLNVYTTSSPSETLGMLKPVMVWIHGGGYYTGSGNSDFFGPEFLLQHGVILVTMNYRLGALGFLALPSMGIHGNQGLKDQQLALRWVHDNIAQFGGDPSNVTLFGESAGGASVNWHYLNTKSRQYFHKAICQSGSVLCPWGIQYSPEDKARKLAAVLGYEGDDDAGVLETLVNASVEDLVSNSPKAFDETAKCVYFFSPFIPTIEDASSEDAFILQRGEELLKQPNITSIPLIHGVNSAEGLVFYGLLQHLFDEVAGNLAMTLPLDLGIPQDFKSAVVEEVRQFYFQDKPIERDEFPRLLDLVADVGFYFPVFVTAELHSRYQQEAPLYFYRFSYENELNQLRKHMNVPDGTPGAAHGDELSYLFSGSEFTAQVEPGSGPDLARTLLCRLWTNFAKFGCPTPDGDDVGFRWEPLPPTAAGEPFVLRAVDLNDQIDVVENPLQDRIQFWKSLAERFNPNLLQ</sequence>